<keyword evidence="1" id="KW-0472">Membrane</keyword>
<protein>
    <recommendedName>
        <fullName evidence="3">MacB-like periplasmic core domain-containing protein</fullName>
    </recommendedName>
</protein>
<feature type="transmembrane region" description="Helical" evidence="1">
    <location>
        <begin position="15"/>
        <end position="35"/>
    </location>
</feature>
<organism evidence="2">
    <name type="scientific">marine metagenome</name>
    <dbReference type="NCBI Taxonomy" id="408172"/>
    <lineage>
        <taxon>unclassified sequences</taxon>
        <taxon>metagenomes</taxon>
        <taxon>ecological metagenomes</taxon>
    </lineage>
</organism>
<feature type="non-terminal residue" evidence="2">
    <location>
        <position position="89"/>
    </location>
</feature>
<reference evidence="2" key="1">
    <citation type="submission" date="2018-05" db="EMBL/GenBank/DDBJ databases">
        <authorList>
            <person name="Lanie J.A."/>
            <person name="Ng W.-L."/>
            <person name="Kazmierczak K.M."/>
            <person name="Andrzejewski T.M."/>
            <person name="Davidsen T.M."/>
            <person name="Wayne K.J."/>
            <person name="Tettelin H."/>
            <person name="Glass J.I."/>
            <person name="Rusch D."/>
            <person name="Podicherti R."/>
            <person name="Tsui H.-C.T."/>
            <person name="Winkler M.E."/>
        </authorList>
    </citation>
    <scope>NUCLEOTIDE SEQUENCE</scope>
</reference>
<evidence type="ECO:0008006" key="3">
    <source>
        <dbReference type="Google" id="ProtNLM"/>
    </source>
</evidence>
<keyword evidence="1" id="KW-0812">Transmembrane</keyword>
<evidence type="ECO:0000256" key="1">
    <source>
        <dbReference type="SAM" id="Phobius"/>
    </source>
</evidence>
<evidence type="ECO:0000313" key="2">
    <source>
        <dbReference type="EMBL" id="SVE51398.1"/>
    </source>
</evidence>
<dbReference type="EMBL" id="UINC01222560">
    <property type="protein sequence ID" value="SVE51398.1"/>
    <property type="molecule type" value="Genomic_DNA"/>
</dbReference>
<keyword evidence="1" id="KW-1133">Transmembrane helix</keyword>
<name>A0A383E5P8_9ZZZZ</name>
<accession>A0A383E5P8</accession>
<dbReference type="AlphaFoldDB" id="A0A383E5P8"/>
<sequence length="89" mass="10277">MRLAWRNLWRNYRRTIIMLMAISIGTWAMIFLIAMSRGMVGDMIRDGINALPGYVQVHHPDYRDDPSVENLITMSSGEIEYAFEKAGIQ</sequence>
<proteinExistence type="predicted"/>
<gene>
    <name evidence="2" type="ORF">METZ01_LOCUS504252</name>
</gene>